<evidence type="ECO:0000256" key="14">
    <source>
        <dbReference type="SAM" id="Coils"/>
    </source>
</evidence>
<dbReference type="PROSITE" id="PS50014">
    <property type="entry name" value="BROMODOMAIN_2"/>
    <property type="match status" value="1"/>
</dbReference>
<evidence type="ECO:0000259" key="18">
    <source>
        <dbReference type="PROSITE" id="PS50865"/>
    </source>
</evidence>
<dbReference type="InterPro" id="IPR019786">
    <property type="entry name" value="Zinc_finger_PHD-type_CS"/>
</dbReference>
<protein>
    <recommendedName>
        <fullName evidence="21">Protein kinase C-binding protein 1</fullName>
    </recommendedName>
</protein>
<dbReference type="GO" id="GO:0005634">
    <property type="term" value="C:nucleus"/>
    <property type="evidence" value="ECO:0007669"/>
    <property type="project" value="UniProtKB-SubCell"/>
</dbReference>
<dbReference type="Gene3D" id="2.30.30.140">
    <property type="match status" value="1"/>
</dbReference>
<evidence type="ECO:0000313" key="19">
    <source>
        <dbReference type="EMBL" id="KAK7602798.1"/>
    </source>
</evidence>
<feature type="region of interest" description="Disordered" evidence="15">
    <location>
        <begin position="643"/>
        <end position="664"/>
    </location>
</feature>
<dbReference type="SUPFAM" id="SSF63748">
    <property type="entry name" value="Tudor/PWWP/MBT"/>
    <property type="match status" value="1"/>
</dbReference>
<feature type="region of interest" description="Disordered" evidence="15">
    <location>
        <begin position="489"/>
        <end position="524"/>
    </location>
</feature>
<evidence type="ECO:0000256" key="4">
    <source>
        <dbReference type="ARBA" id="ARBA00022723"/>
    </source>
</evidence>
<dbReference type="GO" id="GO:0003714">
    <property type="term" value="F:transcription corepressor activity"/>
    <property type="evidence" value="ECO:0007669"/>
    <property type="project" value="TreeGrafter"/>
</dbReference>
<dbReference type="SUPFAM" id="SSF144232">
    <property type="entry name" value="HIT/MYND zinc finger-like"/>
    <property type="match status" value="1"/>
</dbReference>
<evidence type="ECO:0000259" key="16">
    <source>
        <dbReference type="PROSITE" id="PS50014"/>
    </source>
</evidence>
<accession>A0AAN9U1Y3</accession>
<evidence type="ECO:0000256" key="10">
    <source>
        <dbReference type="ARBA" id="ARBA00023163"/>
    </source>
</evidence>
<dbReference type="InterPro" id="IPR002893">
    <property type="entry name" value="Znf_MYND"/>
</dbReference>
<dbReference type="GO" id="GO:0005694">
    <property type="term" value="C:chromosome"/>
    <property type="evidence" value="ECO:0007669"/>
    <property type="project" value="UniProtKB-SubCell"/>
</dbReference>
<feature type="coiled-coil region" evidence="14">
    <location>
        <begin position="806"/>
        <end position="833"/>
    </location>
</feature>
<dbReference type="Pfam" id="PF00855">
    <property type="entry name" value="PWWP"/>
    <property type="match status" value="1"/>
</dbReference>
<dbReference type="InterPro" id="IPR036427">
    <property type="entry name" value="Bromodomain-like_sf"/>
</dbReference>
<dbReference type="InterPro" id="IPR000313">
    <property type="entry name" value="PWWP_dom"/>
</dbReference>
<evidence type="ECO:0000256" key="3">
    <source>
        <dbReference type="ARBA" id="ARBA00022454"/>
    </source>
</evidence>
<keyword evidence="11" id="KW-0539">Nucleus</keyword>
<dbReference type="SMART" id="SM00293">
    <property type="entry name" value="PWWP"/>
    <property type="match status" value="1"/>
</dbReference>
<dbReference type="Gene3D" id="1.20.920.10">
    <property type="entry name" value="Bromodomain-like"/>
    <property type="match status" value="1"/>
</dbReference>
<dbReference type="InterPro" id="IPR057053">
    <property type="entry name" value="MYND_ZMYND11_ZMYD8"/>
</dbReference>
<dbReference type="Pfam" id="PF23460">
    <property type="entry name" value="ZMYND8_CC"/>
    <property type="match status" value="1"/>
</dbReference>
<keyword evidence="4" id="KW-0479">Metal-binding</keyword>
<feature type="compositionally biased region" description="Polar residues" evidence="15">
    <location>
        <begin position="465"/>
        <end position="477"/>
    </location>
</feature>
<feature type="compositionally biased region" description="Polar residues" evidence="15">
    <location>
        <begin position="489"/>
        <end position="502"/>
    </location>
</feature>
<dbReference type="GO" id="GO:0140006">
    <property type="term" value="F:histone H3 reader activity"/>
    <property type="evidence" value="ECO:0007669"/>
    <property type="project" value="UniProtKB-ARBA"/>
</dbReference>
<dbReference type="GO" id="GO:0005737">
    <property type="term" value="C:cytoplasm"/>
    <property type="evidence" value="ECO:0007669"/>
    <property type="project" value="TreeGrafter"/>
</dbReference>
<evidence type="ECO:0000256" key="5">
    <source>
        <dbReference type="ARBA" id="ARBA00022771"/>
    </source>
</evidence>
<dbReference type="SMART" id="SM00297">
    <property type="entry name" value="BROMO"/>
    <property type="match status" value="1"/>
</dbReference>
<dbReference type="PANTHER" id="PTHR46453:SF5">
    <property type="entry name" value="PROTEIN KINASE C-BINDING PROTEIN 1 ISOFORM X1"/>
    <property type="match status" value="1"/>
</dbReference>
<dbReference type="InterPro" id="IPR011011">
    <property type="entry name" value="Znf_FYVE_PHD"/>
</dbReference>
<keyword evidence="20" id="KW-1185">Reference proteome</keyword>
<comment type="caution">
    <text evidence="19">The sequence shown here is derived from an EMBL/GenBank/DDBJ whole genome shotgun (WGS) entry which is preliminary data.</text>
</comment>
<dbReference type="Gene3D" id="3.30.40.10">
    <property type="entry name" value="Zinc/RING finger domain, C3HC4 (zinc finger)"/>
    <property type="match status" value="1"/>
</dbReference>
<keyword evidence="10" id="KW-0804">Transcription</keyword>
<name>A0AAN9U1Y3_9HEMI</name>
<feature type="compositionally biased region" description="Acidic residues" evidence="15">
    <location>
        <begin position="377"/>
        <end position="404"/>
    </location>
</feature>
<dbReference type="PROSITE" id="PS01359">
    <property type="entry name" value="ZF_PHD_1"/>
    <property type="match status" value="1"/>
</dbReference>
<dbReference type="SMART" id="SM00249">
    <property type="entry name" value="PHD"/>
    <property type="match status" value="1"/>
</dbReference>
<keyword evidence="7" id="KW-0156">Chromatin regulator</keyword>
<dbReference type="Gene3D" id="6.10.140.2220">
    <property type="match status" value="1"/>
</dbReference>
<dbReference type="PROSITE" id="PS50812">
    <property type="entry name" value="PWWP"/>
    <property type="match status" value="1"/>
</dbReference>
<keyword evidence="8" id="KW-0805">Transcription regulation</keyword>
<dbReference type="Pfam" id="PF00439">
    <property type="entry name" value="Bromodomain"/>
    <property type="match status" value="1"/>
</dbReference>
<keyword evidence="14" id="KW-0175">Coiled coil</keyword>
<feature type="domain" description="PWWP" evidence="17">
    <location>
        <begin position="230"/>
        <end position="280"/>
    </location>
</feature>
<dbReference type="PRINTS" id="PR00503">
    <property type="entry name" value="BROMODOMAIN"/>
</dbReference>
<dbReference type="PROSITE" id="PS50865">
    <property type="entry name" value="ZF_MYND_2"/>
    <property type="match status" value="1"/>
</dbReference>
<dbReference type="PROSITE" id="PS01360">
    <property type="entry name" value="ZF_MYND_1"/>
    <property type="match status" value="1"/>
</dbReference>
<dbReference type="InterPro" id="IPR013083">
    <property type="entry name" value="Znf_RING/FYVE/PHD"/>
</dbReference>
<organism evidence="19 20">
    <name type="scientific">Parthenolecanium corni</name>
    <dbReference type="NCBI Taxonomy" id="536013"/>
    <lineage>
        <taxon>Eukaryota</taxon>
        <taxon>Metazoa</taxon>
        <taxon>Ecdysozoa</taxon>
        <taxon>Arthropoda</taxon>
        <taxon>Hexapoda</taxon>
        <taxon>Insecta</taxon>
        <taxon>Pterygota</taxon>
        <taxon>Neoptera</taxon>
        <taxon>Paraneoptera</taxon>
        <taxon>Hemiptera</taxon>
        <taxon>Sternorrhyncha</taxon>
        <taxon>Coccoidea</taxon>
        <taxon>Coccidae</taxon>
        <taxon>Parthenolecanium</taxon>
    </lineage>
</organism>
<feature type="domain" description="MYND-type" evidence="18">
    <location>
        <begin position="881"/>
        <end position="915"/>
    </location>
</feature>
<evidence type="ECO:0000259" key="17">
    <source>
        <dbReference type="PROSITE" id="PS50812"/>
    </source>
</evidence>
<evidence type="ECO:0000256" key="13">
    <source>
        <dbReference type="PROSITE-ProRule" id="PRU00134"/>
    </source>
</evidence>
<dbReference type="InterPro" id="IPR056987">
    <property type="entry name" value="ZMYND8_CC"/>
</dbReference>
<dbReference type="EMBL" id="JBBCAQ010000007">
    <property type="protein sequence ID" value="KAK7602798.1"/>
    <property type="molecule type" value="Genomic_DNA"/>
</dbReference>
<keyword evidence="3" id="KW-0158">Chromosome</keyword>
<comment type="subcellular location">
    <subcellularLocation>
        <location evidence="2">Chromosome</location>
    </subcellularLocation>
    <subcellularLocation>
        <location evidence="1">Nucleus</location>
    </subcellularLocation>
</comment>
<evidence type="ECO:0000256" key="2">
    <source>
        <dbReference type="ARBA" id="ARBA00004286"/>
    </source>
</evidence>
<proteinExistence type="predicted"/>
<dbReference type="PANTHER" id="PTHR46453">
    <property type="entry name" value="PROTEIN KINASE C-BINDING PROTEIN 1"/>
    <property type="match status" value="1"/>
</dbReference>
<evidence type="ECO:0000256" key="1">
    <source>
        <dbReference type="ARBA" id="ARBA00004123"/>
    </source>
</evidence>
<sequence>MQNFCIAVGYIKLGYSMSNCKCGSVFKVTVGADRFCWICHKEGGTMLKCIACPRVYHSRCHFQGGLPEGPSYDPSTFHCPECSAVLKADSVNTRSPVLVTVNLEQLCTLLQHIICILKSQKDSHYFWGPVDTKEFPHYREYIVYPMDLSMLEKNTKNEVYGCTEAFLADIKWIVHNSIVFNSSAAKITNVAKNLFKICKREILEVETCAECYYNSLVRKDTWFIEVCKKPHLLVWARLKGYPPWPAKALKCKDGMVDCRFFGAHDKAWVPLKDCFLYSKIAPQPVKLKKGSHLESGIQELEKHIKKLKDKFGIFVYPAARIPYRPSQELEQLRMMLPNYNPNSSSRPTKYLIHPDRIRNNLQPKTLIDENEEKPVSEEEDEAPADDDDDEKPSEEVDSEAGLADEAEKTSDSPPHADVAAEENAFESGSEAETSTAPADSPTAPPSAVTIAETPASPTPPIYEPSASNVISRNETTSRSLVSVKNIDSINASVSNTPNVSPTCTPPPEATSGGPPADESKDAAATVVASTPPASVVCPVPAPCKTQVVTAVSDAASADVGFDLSKVKDEPIDSPEPAAKDVAVVKSVAAKQAEILPPVIPPLAFLAKLKRPCELEEPKPAKRVKPDSKCRTVNITENVTLSLINQSPPADKPSRPASTVVRPKKPVSLPVPPIIPVSAALVIANSAASAPPATRLVYGFSSPSDINLLRTKVTTAPTLLPVTSTVVPVSRPNTKIQPRIVNHVSQTNGALSVTAKPAVTVTPSRSSPKCNESYSEFFNKAMNECLSEFHSQFRRIFESTLEKLVNKGDLRARIVALKKEMDVMKRNHDLLIDEMRRDYEVQIAELRATTVAKSQFDLAAERVKLEQEKERAVKEAKSKQWCSNCQKIANYYCCWNTAYCDFECQKEHWIQHMHACKNDVKKKAAESSENEPPRILMQSEISNGYPMNGYDRTGSSYSYGNVAAPIVSSHPVPPRSGNFNRPRNKVPSLVRTSRPLLPRVTCTVSSAPSSNPPTMNGTFVQSTFQNPRPTAYSIGNNVTAVYAPQYLK</sequence>
<evidence type="ECO:0000256" key="7">
    <source>
        <dbReference type="ARBA" id="ARBA00022853"/>
    </source>
</evidence>
<dbReference type="Proteomes" id="UP001367676">
    <property type="component" value="Unassembled WGS sequence"/>
</dbReference>
<evidence type="ECO:0008006" key="21">
    <source>
        <dbReference type="Google" id="ProtNLM"/>
    </source>
</evidence>
<evidence type="ECO:0000256" key="6">
    <source>
        <dbReference type="ARBA" id="ARBA00022833"/>
    </source>
</evidence>
<dbReference type="SUPFAM" id="SSF57903">
    <property type="entry name" value="FYVE/PHD zinc finger"/>
    <property type="match status" value="1"/>
</dbReference>
<dbReference type="Pfam" id="PF24324">
    <property type="entry name" value="MYND_ZMYND11_ZMYD8"/>
    <property type="match status" value="1"/>
</dbReference>
<keyword evidence="9 12" id="KW-0103">Bromodomain</keyword>
<evidence type="ECO:0000256" key="9">
    <source>
        <dbReference type="ARBA" id="ARBA00023117"/>
    </source>
</evidence>
<dbReference type="AlphaFoldDB" id="A0AAN9U1Y3"/>
<dbReference type="GO" id="GO:0008270">
    <property type="term" value="F:zinc ion binding"/>
    <property type="evidence" value="ECO:0007669"/>
    <property type="project" value="UniProtKB-KW"/>
</dbReference>
<dbReference type="CDD" id="cd20160">
    <property type="entry name" value="PWWP_PRKCBP1"/>
    <property type="match status" value="1"/>
</dbReference>
<evidence type="ECO:0000256" key="12">
    <source>
        <dbReference type="PROSITE-ProRule" id="PRU00035"/>
    </source>
</evidence>
<feature type="compositionally biased region" description="Low complexity" evidence="15">
    <location>
        <begin position="433"/>
        <end position="449"/>
    </location>
</feature>
<dbReference type="InterPro" id="IPR001487">
    <property type="entry name" value="Bromodomain"/>
</dbReference>
<dbReference type="FunFam" id="6.10.140.2220:FF:000002">
    <property type="entry name" value="Protein kinase C-binding protein 1 isoform C"/>
    <property type="match status" value="1"/>
</dbReference>
<gene>
    <name evidence="19" type="ORF">V9T40_006772</name>
</gene>
<dbReference type="InterPro" id="IPR001965">
    <property type="entry name" value="Znf_PHD"/>
</dbReference>
<keyword evidence="6" id="KW-0862">Zinc</keyword>
<evidence type="ECO:0000256" key="8">
    <source>
        <dbReference type="ARBA" id="ARBA00023015"/>
    </source>
</evidence>
<keyword evidence="5 13" id="KW-0863">Zinc-finger</keyword>
<evidence type="ECO:0000256" key="15">
    <source>
        <dbReference type="SAM" id="MobiDB-lite"/>
    </source>
</evidence>
<feature type="region of interest" description="Disordered" evidence="15">
    <location>
        <begin position="338"/>
        <end position="477"/>
    </location>
</feature>
<evidence type="ECO:0000313" key="20">
    <source>
        <dbReference type="Proteomes" id="UP001367676"/>
    </source>
</evidence>
<feature type="domain" description="Bromo" evidence="16">
    <location>
        <begin position="118"/>
        <end position="188"/>
    </location>
</feature>
<dbReference type="SUPFAM" id="SSF47370">
    <property type="entry name" value="Bromodomain"/>
    <property type="match status" value="1"/>
</dbReference>
<reference evidence="19 20" key="1">
    <citation type="submission" date="2024-03" db="EMBL/GenBank/DDBJ databases">
        <title>Adaptation during the transition from Ophiocordyceps entomopathogen to insect associate is accompanied by gene loss and intensified selection.</title>
        <authorList>
            <person name="Ward C.M."/>
            <person name="Onetto C.A."/>
            <person name="Borneman A.R."/>
        </authorList>
    </citation>
    <scope>NUCLEOTIDE SEQUENCE [LARGE SCALE GENOMIC DNA]</scope>
    <source>
        <strain evidence="19">AWRI1</strain>
        <tissue evidence="19">Single Adult Female</tissue>
    </source>
</reference>
<evidence type="ECO:0000256" key="11">
    <source>
        <dbReference type="ARBA" id="ARBA00023242"/>
    </source>
</evidence>